<dbReference type="Gene3D" id="3.40.50.2300">
    <property type="match status" value="1"/>
</dbReference>
<sequence>MKLKDSLKKSEFIFIEGDKKSGKLTFSLFECALEKKQKVLIFSTYSKYLINKRLDTIKNLNIKELDNIFEKIKTLSLKEEWPKIKAKYGINFLLKDIYKAIENIKPDTIIFHRFDLFFESHEINELKIFLEEIVSHKSQNKIKLFFTASNESNKEIIENIENFSDINLEIKTNENKRIIEVKNSIYPIEYDTCEFLIKNNSVTLNPIIKNETEIIVNDKKELKKKILIITKNEDLRKTLLYVFKRDIFEIDIASKTSEIINKLLNDPDIIIYNPFDEELDFNVCTTIKEKKLHSKLIYITNQTYIRSDDKILGISHGCYEIFPYNFNILEFISEIEKIVQYNFYTYKASKIKNIKLISNKQMLCTILEELYNEKIFFSFIQLKTDYEINHDFLRQNDFIYKENNIYYITLTHTRLINLENIIKKIFKDNYEFEILHAIEAPDFINNKKVICQ</sequence>
<name>A0ABX5VC01_9BACT</name>
<proteinExistence type="predicted"/>
<gene>
    <name evidence="1" type="ORF">FE773_02855</name>
</gene>
<dbReference type="EMBL" id="CP040463">
    <property type="protein sequence ID" value="QCT94151.1"/>
    <property type="molecule type" value="Genomic_DNA"/>
</dbReference>
<protein>
    <recommendedName>
        <fullName evidence="3">KaiC-like domain-containing protein</fullName>
    </recommendedName>
</protein>
<dbReference type="InterPro" id="IPR011006">
    <property type="entry name" value="CheY-like_superfamily"/>
</dbReference>
<dbReference type="InterPro" id="IPR027417">
    <property type="entry name" value="P-loop_NTPase"/>
</dbReference>
<evidence type="ECO:0008006" key="3">
    <source>
        <dbReference type="Google" id="ProtNLM"/>
    </source>
</evidence>
<dbReference type="RefSeq" id="WP_138323035.1">
    <property type="nucleotide sequence ID" value="NZ_CP040463.1"/>
</dbReference>
<keyword evidence="2" id="KW-1185">Reference proteome</keyword>
<dbReference type="Gene3D" id="3.40.50.300">
    <property type="entry name" value="P-loop containing nucleotide triphosphate hydrolases"/>
    <property type="match status" value="1"/>
</dbReference>
<reference evidence="1 2" key="1">
    <citation type="submission" date="2019-05" db="EMBL/GenBank/DDBJ databases">
        <title>A comparative analysis of the Nautiliaceae.</title>
        <authorList>
            <person name="Grosche A."/>
            <person name="Smedile F."/>
            <person name="Vetriani C."/>
        </authorList>
    </citation>
    <scope>NUCLEOTIDE SEQUENCE [LARGE SCALE GENOMIC DNA]</scope>
    <source>
        <strain evidence="1 2">TB-2</strain>
    </source>
</reference>
<organism evidence="1 2">
    <name type="scientific">Caminibacter mediatlanticus TB-2</name>
    <dbReference type="NCBI Taxonomy" id="391592"/>
    <lineage>
        <taxon>Bacteria</taxon>
        <taxon>Pseudomonadati</taxon>
        <taxon>Campylobacterota</taxon>
        <taxon>Epsilonproteobacteria</taxon>
        <taxon>Nautiliales</taxon>
        <taxon>Nautiliaceae</taxon>
        <taxon>Caminibacter</taxon>
    </lineage>
</organism>
<dbReference type="SUPFAM" id="SSF52172">
    <property type="entry name" value="CheY-like"/>
    <property type="match status" value="1"/>
</dbReference>
<accession>A0ABX5VC01</accession>
<evidence type="ECO:0000313" key="1">
    <source>
        <dbReference type="EMBL" id="QCT94151.1"/>
    </source>
</evidence>
<dbReference type="Proteomes" id="UP000306825">
    <property type="component" value="Chromosome"/>
</dbReference>
<evidence type="ECO:0000313" key="2">
    <source>
        <dbReference type="Proteomes" id="UP000306825"/>
    </source>
</evidence>